<dbReference type="RefSeq" id="WP_390225846.1">
    <property type="nucleotide sequence ID" value="NZ_JBHTAA010000014.1"/>
</dbReference>
<evidence type="ECO:0000313" key="1">
    <source>
        <dbReference type="EMBL" id="MFC7205292.1"/>
    </source>
</evidence>
<organism evidence="1 2">
    <name type="scientific">Haloferax namakaokahaiae</name>
    <dbReference type="NCBI Taxonomy" id="1748331"/>
    <lineage>
        <taxon>Archaea</taxon>
        <taxon>Methanobacteriati</taxon>
        <taxon>Methanobacteriota</taxon>
        <taxon>Stenosarchaea group</taxon>
        <taxon>Halobacteria</taxon>
        <taxon>Halobacteriales</taxon>
        <taxon>Haloferacaceae</taxon>
        <taxon>Haloferax</taxon>
    </lineage>
</organism>
<protein>
    <submittedName>
        <fullName evidence="1">Uncharacterized protein</fullName>
    </submittedName>
</protein>
<dbReference type="AlphaFoldDB" id="A0ABD5ZJ62"/>
<proteinExistence type="predicted"/>
<dbReference type="Proteomes" id="UP001596481">
    <property type="component" value="Unassembled WGS sequence"/>
</dbReference>
<keyword evidence="2" id="KW-1185">Reference proteome</keyword>
<accession>A0ABD5ZJ62</accession>
<sequence>MSTKFTPASSKPDKLLTGFISVRAPELKHVYNAIQGPTPVSELTKKFGKPTSGGVETDHVEETVRFLNAVDLVESPSGDIRDTVERINERHLVGLPFEARLLYHCNQQEGRQTHFAAVHRALLNEGSRTVSGARDNLKTILKRETDYDFSWTDEKIDMWVTLSEQLGLIIESEDDITLSPCRGLMHDALVLAPMDSGGNPNYDDVTTKNGEFRRALDWINDNLFSVYEERAGTPRVHPAIADVLRNMEDDGVISLSNPGDSQNAVKIPPENLNEDVRGNRRDVTRISIRSHPDETAYQYPLTQFLTQQ</sequence>
<comment type="caution">
    <text evidence="1">The sequence shown here is derived from an EMBL/GenBank/DDBJ whole genome shotgun (WGS) entry which is preliminary data.</text>
</comment>
<evidence type="ECO:0000313" key="2">
    <source>
        <dbReference type="Proteomes" id="UP001596481"/>
    </source>
</evidence>
<gene>
    <name evidence="1" type="ORF">ACFQJC_17415</name>
</gene>
<reference evidence="1 2" key="1">
    <citation type="journal article" date="2019" name="Int. J. Syst. Evol. Microbiol.">
        <title>The Global Catalogue of Microorganisms (GCM) 10K type strain sequencing project: providing services to taxonomists for standard genome sequencing and annotation.</title>
        <authorList>
            <consortium name="The Broad Institute Genomics Platform"/>
            <consortium name="The Broad Institute Genome Sequencing Center for Infectious Disease"/>
            <person name="Wu L."/>
            <person name="Ma J."/>
        </authorList>
    </citation>
    <scope>NUCLEOTIDE SEQUENCE [LARGE SCALE GENOMIC DNA]</scope>
    <source>
        <strain evidence="1 2">DSM 29988</strain>
    </source>
</reference>
<name>A0ABD5ZJ62_9EURY</name>
<dbReference type="EMBL" id="JBHTAA010000014">
    <property type="protein sequence ID" value="MFC7205292.1"/>
    <property type="molecule type" value="Genomic_DNA"/>
</dbReference>